<feature type="transmembrane region" description="Helical" evidence="1">
    <location>
        <begin position="20"/>
        <end position="37"/>
    </location>
</feature>
<dbReference type="RefSeq" id="WP_148807992.1">
    <property type="nucleotide sequence ID" value="NZ_CP042243.1"/>
</dbReference>
<keyword evidence="3" id="KW-1185">Reference proteome</keyword>
<accession>A0A5C0SBN8</accession>
<evidence type="ECO:0000313" key="3">
    <source>
        <dbReference type="Proteomes" id="UP000324646"/>
    </source>
</evidence>
<evidence type="ECO:0000256" key="1">
    <source>
        <dbReference type="SAM" id="Phobius"/>
    </source>
</evidence>
<dbReference type="KEGG" id="crs:FQB35_00205"/>
<evidence type="ECO:0000313" key="2">
    <source>
        <dbReference type="EMBL" id="QEK10918.1"/>
    </source>
</evidence>
<reference evidence="2 3" key="1">
    <citation type="submission" date="2019-07" db="EMBL/GenBank/DDBJ databases">
        <title>Complete genome of Crassaminicella thermophila SY095.</title>
        <authorList>
            <person name="Li X."/>
        </authorList>
    </citation>
    <scope>NUCLEOTIDE SEQUENCE [LARGE SCALE GENOMIC DNA]</scope>
    <source>
        <strain evidence="2 3">SY095</strain>
    </source>
</reference>
<name>A0A5C0SBN8_CRATE</name>
<protein>
    <submittedName>
        <fullName evidence="2">Uncharacterized protein</fullName>
    </submittedName>
</protein>
<proteinExistence type="predicted"/>
<gene>
    <name evidence="2" type="ORF">FQB35_00205</name>
</gene>
<keyword evidence="1" id="KW-1133">Transmembrane helix</keyword>
<sequence>MYDIDLYAQIGDLKEIDYRNTLAIAAIIEILISKGIISRREFAHMARNLDTMSIEELKLLRMR</sequence>
<organism evidence="2 3">
    <name type="scientific">Crassaminicella thermophila</name>
    <dbReference type="NCBI Taxonomy" id="2599308"/>
    <lineage>
        <taxon>Bacteria</taxon>
        <taxon>Bacillati</taxon>
        <taxon>Bacillota</taxon>
        <taxon>Clostridia</taxon>
        <taxon>Eubacteriales</taxon>
        <taxon>Clostridiaceae</taxon>
        <taxon>Crassaminicella</taxon>
    </lineage>
</organism>
<keyword evidence="1" id="KW-0472">Membrane</keyword>
<keyword evidence="1" id="KW-0812">Transmembrane</keyword>
<dbReference type="EMBL" id="CP042243">
    <property type="protein sequence ID" value="QEK10918.1"/>
    <property type="molecule type" value="Genomic_DNA"/>
</dbReference>
<dbReference type="AlphaFoldDB" id="A0A5C0SBN8"/>
<dbReference type="Proteomes" id="UP000324646">
    <property type="component" value="Chromosome"/>
</dbReference>